<reference evidence="3" key="1">
    <citation type="submission" date="2021-03" db="EMBL/GenBank/DDBJ databases">
        <title>Chromosome level genome of the anhydrobiotic midge Polypedilum vanderplanki.</title>
        <authorList>
            <person name="Yoshida Y."/>
            <person name="Kikawada T."/>
            <person name="Gusev O."/>
        </authorList>
    </citation>
    <scope>NUCLEOTIDE SEQUENCE</scope>
    <source>
        <strain evidence="3">NIAS01</strain>
        <tissue evidence="3">Whole body or cell culture</tissue>
    </source>
</reference>
<proteinExistence type="predicted"/>
<dbReference type="Gene3D" id="3.30.70.270">
    <property type="match status" value="1"/>
</dbReference>
<evidence type="ECO:0000259" key="2">
    <source>
        <dbReference type="Pfam" id="PF00078"/>
    </source>
</evidence>
<sequence>MSHCFTCGGKLEGAEKFKCNVFDCHAFMHKNCCSIYKPNRNTWFSYCYNHYESNFGKHEDNISNVSITSVDKRRNNAKNALNVEESNNYTSTPLNEDFSNKTLKNKTNVFNSNNQQNSKRTSTNDHRTKPNINSNPYEEESEDQDELVFVECNKERNPPNRTILSHVFDLFKSKPKETKNDDPVSEKKINQNLKENNFCARCNSNVLNPYKCRYCLMCVHYECIASTKNNVRRDKEDESWSIQPSKKLFTCKGCNPRYKSFVNNENCEFRMNANNYNENNWNNLPHYNANMPIGLNYSNDPSAILSHGPLYNQSNNFSLPNRSASNYDYFYTQRMVYKKLPLVTDTEQTWRLFFQSYINSKEYFDDAGNITRIMNAIKCEEIKEIGGLNLFEQGFYHQTILEINARVSGSDKMVIKLYQDIKRIRKPENYDHENILKAIDKIRNFFNLIWKEKRVGYLYDTNLCIDIMQKLPDRAYNRLTSLMIDAKRMNRGFYIQDIMPEISKLTEETRSKIEMKNISERHYTKNNRNEYSHLNTLQDNEEVFENCEQVKTAQVFKFNKCFLPNHGGHRPNECEKLWSISGLEAKKLGLEYKRCVICGLAAHATKICPYAKKLICRQKDCNENHYRLYCEKRPSKKNEKSSFNVEQDLELENYFADCNKIQPDVDESSSESDDVSNLNEITEKISKLTNRDFFFSNISSYSLEGSTKTCFSEGSKLNEDKQLSEKFKIIGFKKLFLVAIRLLIKILKLFKINSEKLYTFTIRSIFSLQTNYNLTTFQKKSSKNILPTVKVAILTPFGIKNGVFLLDSGSTTSLINNEFANNLKAKGIESCITVNGINSKKKNEDSRIIKLKITRIEDTVNFTYVAFHTFNDLKVSNQIFIASEFYNRYKHLKHLELHDFNEVDGLIGLDNIHIFDWTVVKAKRDENYLPLGIRTAIGDCVMHCEEQLINIYDKCTSGISEENHFLQVESISSTYTISDLENYLALEINQDEDFETEYNKIEELLHLQNCSEFINDSRENYYEQLARETLERETKLLSDSKHFQAPILWKDKENLKMPTEDSYRNALKRFLIIEKYGKRRNEFHEYENEVRNLIEKKYAVQLTPQEIMTHTKLSYYVATFFIKPENKRRRMIFDFKSKVNGISYNSNVIGSLNLLNRIDVILNKAREGKFLIKGDIGEMFHQIYLTDEDAESMRFLFRFSDEQEIQHYKLKVLPFGCASSPTISQFVKNKIAESMRDKNPIVYESLLYNTYMDDTIHSLSSKNTIVKLATDLKYVLKENGFNMLKINSNSKEINEELKIKLNEYDEEKLFSKEIEERLLGYEFNMETDSISTIFTIDSLPTNVKNNLNHPSKRNVLQVMNSLFDPLGLFGYISAKMKILYKRVCENHKKWDEKINAEFIPQWNTCLEYYNKAKDIKISRWISRPAACIIELKIIPRDITHLIRKNNLVKDNQQINQNSAETFFHNKSKLGT</sequence>
<dbReference type="SUPFAM" id="SSF56672">
    <property type="entry name" value="DNA/RNA polymerases"/>
    <property type="match status" value="1"/>
</dbReference>
<accession>A0A9J6C001</accession>
<evidence type="ECO:0000313" key="3">
    <source>
        <dbReference type="EMBL" id="KAG5675330.1"/>
    </source>
</evidence>
<dbReference type="Gene3D" id="2.40.70.10">
    <property type="entry name" value="Acid Proteases"/>
    <property type="match status" value="1"/>
</dbReference>
<gene>
    <name evidence="3" type="ORF">PVAND_005240</name>
</gene>
<protein>
    <recommendedName>
        <fullName evidence="2">Reverse transcriptase domain-containing protein</fullName>
    </recommendedName>
</protein>
<dbReference type="InterPro" id="IPR043502">
    <property type="entry name" value="DNA/RNA_pol_sf"/>
</dbReference>
<evidence type="ECO:0000256" key="1">
    <source>
        <dbReference type="SAM" id="MobiDB-lite"/>
    </source>
</evidence>
<feature type="compositionally biased region" description="Polar residues" evidence="1">
    <location>
        <begin position="84"/>
        <end position="94"/>
    </location>
</feature>
<dbReference type="Pfam" id="PF05380">
    <property type="entry name" value="Peptidase_A17"/>
    <property type="match status" value="1"/>
</dbReference>
<dbReference type="PANTHER" id="PTHR47331:SF5">
    <property type="entry name" value="RIBONUCLEASE H"/>
    <property type="match status" value="1"/>
</dbReference>
<dbReference type="Pfam" id="PF00078">
    <property type="entry name" value="RVT_1"/>
    <property type="match status" value="1"/>
</dbReference>
<dbReference type="PANTHER" id="PTHR47331">
    <property type="entry name" value="PHD-TYPE DOMAIN-CONTAINING PROTEIN"/>
    <property type="match status" value="1"/>
</dbReference>
<comment type="caution">
    <text evidence="3">The sequence shown here is derived from an EMBL/GenBank/DDBJ whole genome shotgun (WGS) entry which is preliminary data.</text>
</comment>
<feature type="region of interest" description="Disordered" evidence="1">
    <location>
        <begin position="79"/>
        <end position="143"/>
    </location>
</feature>
<dbReference type="Gene3D" id="3.10.10.10">
    <property type="entry name" value="HIV Type 1 Reverse Transcriptase, subunit A, domain 1"/>
    <property type="match status" value="1"/>
</dbReference>
<dbReference type="InterPro" id="IPR000477">
    <property type="entry name" value="RT_dom"/>
</dbReference>
<dbReference type="OrthoDB" id="7835709at2759"/>
<dbReference type="Proteomes" id="UP001107558">
    <property type="component" value="Chromosome 2"/>
</dbReference>
<organism evidence="3 4">
    <name type="scientific">Polypedilum vanderplanki</name>
    <name type="common">Sleeping chironomid midge</name>
    <dbReference type="NCBI Taxonomy" id="319348"/>
    <lineage>
        <taxon>Eukaryota</taxon>
        <taxon>Metazoa</taxon>
        <taxon>Ecdysozoa</taxon>
        <taxon>Arthropoda</taxon>
        <taxon>Hexapoda</taxon>
        <taxon>Insecta</taxon>
        <taxon>Pterygota</taxon>
        <taxon>Neoptera</taxon>
        <taxon>Endopterygota</taxon>
        <taxon>Diptera</taxon>
        <taxon>Nematocera</taxon>
        <taxon>Chironomoidea</taxon>
        <taxon>Chironomidae</taxon>
        <taxon>Chironominae</taxon>
        <taxon>Polypedilum</taxon>
        <taxon>Polypedilum</taxon>
    </lineage>
</organism>
<dbReference type="EMBL" id="JADBJN010000002">
    <property type="protein sequence ID" value="KAG5675330.1"/>
    <property type="molecule type" value="Genomic_DNA"/>
</dbReference>
<dbReference type="GO" id="GO:0071897">
    <property type="term" value="P:DNA biosynthetic process"/>
    <property type="evidence" value="ECO:0007669"/>
    <property type="project" value="UniProtKB-ARBA"/>
</dbReference>
<evidence type="ECO:0000313" key="4">
    <source>
        <dbReference type="Proteomes" id="UP001107558"/>
    </source>
</evidence>
<feature type="domain" description="Reverse transcriptase" evidence="2">
    <location>
        <begin position="1159"/>
        <end position="1282"/>
    </location>
</feature>
<dbReference type="InterPro" id="IPR021109">
    <property type="entry name" value="Peptidase_aspartic_dom_sf"/>
</dbReference>
<feature type="compositionally biased region" description="Polar residues" evidence="1">
    <location>
        <begin position="100"/>
        <end position="121"/>
    </location>
</feature>
<keyword evidence="4" id="KW-1185">Reference proteome</keyword>
<dbReference type="InterPro" id="IPR043128">
    <property type="entry name" value="Rev_trsase/Diguanyl_cyclase"/>
</dbReference>
<name>A0A9J6C001_POLVA</name>
<dbReference type="InterPro" id="IPR008042">
    <property type="entry name" value="Retrotrans_Pao"/>
</dbReference>